<evidence type="ECO:0000259" key="2">
    <source>
        <dbReference type="Pfam" id="PF18902"/>
    </source>
</evidence>
<feature type="domain" description="DUF5658" evidence="2">
    <location>
        <begin position="7"/>
        <end position="95"/>
    </location>
</feature>
<feature type="transmembrane region" description="Helical" evidence="1">
    <location>
        <begin position="75"/>
        <end position="95"/>
    </location>
</feature>
<organism evidence="3 4">
    <name type="scientific">Mesobacillus persicus</name>
    <dbReference type="NCBI Taxonomy" id="930146"/>
    <lineage>
        <taxon>Bacteria</taxon>
        <taxon>Bacillati</taxon>
        <taxon>Bacillota</taxon>
        <taxon>Bacilli</taxon>
        <taxon>Bacillales</taxon>
        <taxon>Bacillaceae</taxon>
        <taxon>Mesobacillus</taxon>
    </lineage>
</organism>
<keyword evidence="1" id="KW-0472">Membrane</keyword>
<dbReference type="RefSeq" id="WP_090745225.1">
    <property type="nucleotide sequence ID" value="NZ_FOBW01000007.1"/>
</dbReference>
<accession>A0A1H8CH50</accession>
<evidence type="ECO:0000313" key="4">
    <source>
        <dbReference type="Proteomes" id="UP000198553"/>
    </source>
</evidence>
<feature type="transmembrane region" description="Helical" evidence="1">
    <location>
        <begin position="43"/>
        <end position="63"/>
    </location>
</feature>
<dbReference type="InterPro" id="IPR043717">
    <property type="entry name" value="DUF5658"/>
</dbReference>
<dbReference type="AlphaFoldDB" id="A0A1H8CH50"/>
<dbReference type="Proteomes" id="UP000198553">
    <property type="component" value="Unassembled WGS sequence"/>
</dbReference>
<dbReference type="OrthoDB" id="2084666at2"/>
<dbReference type="Pfam" id="PF18902">
    <property type="entry name" value="DUF5658"/>
    <property type="match status" value="1"/>
</dbReference>
<dbReference type="STRING" id="930146.SAMN05192533_10786"/>
<reference evidence="4" key="1">
    <citation type="submission" date="2016-10" db="EMBL/GenBank/DDBJ databases">
        <authorList>
            <person name="Varghese N."/>
            <person name="Submissions S."/>
        </authorList>
    </citation>
    <scope>NUCLEOTIDE SEQUENCE [LARGE SCALE GENOMIC DNA]</scope>
    <source>
        <strain evidence="4">B48,IBRC-M 10115,DSM 25386,CECT 8001</strain>
    </source>
</reference>
<proteinExistence type="predicted"/>
<dbReference type="EMBL" id="FOBW01000007">
    <property type="protein sequence ID" value="SEM94385.1"/>
    <property type="molecule type" value="Genomic_DNA"/>
</dbReference>
<feature type="transmembrane region" description="Helical" evidence="1">
    <location>
        <begin position="7"/>
        <end position="23"/>
    </location>
</feature>
<keyword evidence="1" id="KW-0812">Transmembrane</keyword>
<keyword evidence="4" id="KW-1185">Reference proteome</keyword>
<sequence length="98" mass="11458">MVRVFHYLSLLNLIDAFVTYYGLEKALITEMNPIMDKIYHLHPALFVLTKVSLSLFLYLFIVFKRVPASRLIKGIAFTASFLYTIVFGLHCWWLILTI</sequence>
<name>A0A1H8CH50_9BACI</name>
<gene>
    <name evidence="3" type="ORF">SAMN05192533_10786</name>
</gene>
<evidence type="ECO:0000256" key="1">
    <source>
        <dbReference type="SAM" id="Phobius"/>
    </source>
</evidence>
<keyword evidence="1" id="KW-1133">Transmembrane helix</keyword>
<evidence type="ECO:0000313" key="3">
    <source>
        <dbReference type="EMBL" id="SEM94385.1"/>
    </source>
</evidence>
<protein>
    <recommendedName>
        <fullName evidence="2">DUF5658 domain-containing protein</fullName>
    </recommendedName>
</protein>